<dbReference type="Gene3D" id="3.40.50.12760">
    <property type="match status" value="1"/>
</dbReference>
<proteinExistence type="predicted"/>
<dbReference type="InterPro" id="IPR029063">
    <property type="entry name" value="SAM-dependent_MTases_sf"/>
</dbReference>
<dbReference type="OrthoDB" id="417125at2759"/>
<feature type="compositionally biased region" description="Polar residues" evidence="1">
    <location>
        <begin position="436"/>
        <end position="461"/>
    </location>
</feature>
<sequence length="550" mass="60806">MSSNPVSPVFGINSIAEVDALIASGNVPSSATSRLGAFEHRFLEQSDAYRRLLHMKFLYRASSDVDDQYVERRNIHLQDAQNPSLLHLWNYEKAFMEINRNSDNCFGGGRVHNFLDLGCSPGGFSNWLMKSNRRALGAGITLPDEEARFTMPLELSTFGPRYRVVFDNIITLVMRAVVEDRNPIVQTRDDSGDGDDHALSYDLIIAGAFPTLEERKIPWWLRAQLVLAQVFIIMTNLAPGGSCVMTINTKGFAWLVDVIGLLYQSFDCVTASKSGKLHARRSSCYLVCRGFQATEEELLLYTGRLRKTLKQLDDMSIASRVEGQGVDTRLGVDFGPVRIGNPESLSLVFGESEAHFLEMGLDKIILGLFEPLWIIQYNAIRADFKQILKKVYGAPSDAEQNSSTSEDAAQLGSPSSSPPSPSRWRPRRPSIPVSAFPSQPTSAFLGGSSNKSGSPSTPLNGSSSPYTPPNSPYVPKWRPPQRRMSTAGNRTDNREWRKPAEERLDAAAEPQDNVIAPNLFGRKRGHTVSSSVGSVNSVNSAADASVWWRK</sequence>
<feature type="domain" description="Ribosomal RNA methyltransferase FtsJ" evidence="2">
    <location>
        <begin position="110"/>
        <end position="291"/>
    </location>
</feature>
<evidence type="ECO:0000313" key="4">
    <source>
        <dbReference type="Proteomes" id="UP000287166"/>
    </source>
</evidence>
<dbReference type="Pfam" id="PF01728">
    <property type="entry name" value="FtsJ"/>
    <property type="match status" value="1"/>
</dbReference>
<protein>
    <recommendedName>
        <fullName evidence="2">Ribosomal RNA methyltransferase FtsJ domain-containing protein</fullName>
    </recommendedName>
</protein>
<dbReference type="STRING" id="139825.A0A401GRB9"/>
<dbReference type="Proteomes" id="UP000287166">
    <property type="component" value="Unassembled WGS sequence"/>
</dbReference>
<keyword evidence="4" id="KW-1185">Reference proteome</keyword>
<dbReference type="SUPFAM" id="SSF53335">
    <property type="entry name" value="S-adenosyl-L-methionine-dependent methyltransferases"/>
    <property type="match status" value="1"/>
</dbReference>
<feature type="region of interest" description="Disordered" evidence="1">
    <location>
        <begin position="396"/>
        <end position="510"/>
    </location>
</feature>
<evidence type="ECO:0000313" key="3">
    <source>
        <dbReference type="EMBL" id="GBE84264.1"/>
    </source>
</evidence>
<reference evidence="3 4" key="1">
    <citation type="journal article" date="2018" name="Sci. Rep.">
        <title>Genome sequence of the cauliflower mushroom Sparassis crispa (Hanabiratake) and its association with beneficial usage.</title>
        <authorList>
            <person name="Kiyama R."/>
            <person name="Furutani Y."/>
            <person name="Kawaguchi K."/>
            <person name="Nakanishi T."/>
        </authorList>
    </citation>
    <scope>NUCLEOTIDE SEQUENCE [LARGE SCALE GENOMIC DNA]</scope>
</reference>
<feature type="compositionally biased region" description="Polar residues" evidence="1">
    <location>
        <begin position="398"/>
        <end position="407"/>
    </location>
</feature>
<gene>
    <name evidence="3" type="ORF">SCP_0602420</name>
</gene>
<dbReference type="GO" id="GO:0032259">
    <property type="term" value="P:methylation"/>
    <property type="evidence" value="ECO:0007669"/>
    <property type="project" value="InterPro"/>
</dbReference>
<dbReference type="InParanoid" id="A0A401GRB9"/>
<accession>A0A401GRB9</accession>
<dbReference type="InterPro" id="IPR002877">
    <property type="entry name" value="RNA_MeTrfase_FtsJ_dom"/>
</dbReference>
<dbReference type="GeneID" id="38781181"/>
<dbReference type="EMBL" id="BFAD01000006">
    <property type="protein sequence ID" value="GBE84264.1"/>
    <property type="molecule type" value="Genomic_DNA"/>
</dbReference>
<feature type="compositionally biased region" description="Basic and acidic residues" evidence="1">
    <location>
        <begin position="491"/>
        <end position="506"/>
    </location>
</feature>
<dbReference type="AlphaFoldDB" id="A0A401GRB9"/>
<organism evidence="3 4">
    <name type="scientific">Sparassis crispa</name>
    <dbReference type="NCBI Taxonomy" id="139825"/>
    <lineage>
        <taxon>Eukaryota</taxon>
        <taxon>Fungi</taxon>
        <taxon>Dikarya</taxon>
        <taxon>Basidiomycota</taxon>
        <taxon>Agaricomycotina</taxon>
        <taxon>Agaricomycetes</taxon>
        <taxon>Polyporales</taxon>
        <taxon>Sparassidaceae</taxon>
        <taxon>Sparassis</taxon>
    </lineage>
</organism>
<evidence type="ECO:0000256" key="1">
    <source>
        <dbReference type="SAM" id="MobiDB-lite"/>
    </source>
</evidence>
<dbReference type="GO" id="GO:0008168">
    <property type="term" value="F:methyltransferase activity"/>
    <property type="evidence" value="ECO:0007669"/>
    <property type="project" value="InterPro"/>
</dbReference>
<dbReference type="RefSeq" id="XP_027615177.1">
    <property type="nucleotide sequence ID" value="XM_027759376.1"/>
</dbReference>
<name>A0A401GRB9_9APHY</name>
<comment type="caution">
    <text evidence="3">The sequence shown here is derived from an EMBL/GenBank/DDBJ whole genome shotgun (WGS) entry which is preliminary data.</text>
</comment>
<evidence type="ECO:0000259" key="2">
    <source>
        <dbReference type="Pfam" id="PF01728"/>
    </source>
</evidence>